<feature type="region of interest" description="Disordered" evidence="1">
    <location>
        <begin position="98"/>
        <end position="421"/>
    </location>
</feature>
<feature type="compositionally biased region" description="Polar residues" evidence="1">
    <location>
        <begin position="114"/>
        <end position="124"/>
    </location>
</feature>
<feature type="compositionally biased region" description="Basic and acidic residues" evidence="1">
    <location>
        <begin position="146"/>
        <end position="159"/>
    </location>
</feature>
<gene>
    <name evidence="2" type="ORF">KK1_032616</name>
</gene>
<feature type="compositionally biased region" description="Polar residues" evidence="1">
    <location>
        <begin position="1"/>
        <end position="10"/>
    </location>
</feature>
<feature type="compositionally biased region" description="Polar residues" evidence="1">
    <location>
        <begin position="180"/>
        <end position="196"/>
    </location>
</feature>
<evidence type="ECO:0000256" key="1">
    <source>
        <dbReference type="SAM" id="MobiDB-lite"/>
    </source>
</evidence>
<sequence length="421" mass="45525">MPNETTTRTNARPLGATSPTHDQNFLQSEFHQTHSVANKGDGRPINSHSHVESDPANPFFELDPSPLANNIAPSSSSQNPFLMTTDANNTSHLLPAMHQESGGMANNGFPPSLGPSSFESSQGNPFKPPTTSTTKKTSVGAADLVKGGEHYDLGNESHHRLPPAGQDHWSMPSGEERTHPVNTYGETHVSSSSQQLDPFKFESPLNRKQADATSKNHAGATTIPTSVEQPHHTFSVREQGHHAKTSSNSGTDNRFGSSSVPSFPPAYESSTQDYMHNSASATTKRGKDSRHGQQASNGSEKQTPPLQVMERSEDTTKSSKYRFPSHPQIPLPLPPPPQAPSTKFNHISQSTANQHEGSKVTEEKAAETMREVIMENSINNENIRKGDSTTAGGPTRADRHAHVHSSSHRSDGSTKSFAFNV</sequence>
<feature type="compositionally biased region" description="Pro residues" evidence="1">
    <location>
        <begin position="327"/>
        <end position="339"/>
    </location>
</feature>
<dbReference type="AlphaFoldDB" id="A0A151RTD0"/>
<dbReference type="PANTHER" id="PTHR33673">
    <property type="entry name" value="SUPPRESSOR SRP40-LIKE PROTEIN"/>
    <property type="match status" value="1"/>
</dbReference>
<keyword evidence="3" id="KW-1185">Reference proteome</keyword>
<feature type="compositionally biased region" description="Polar residues" evidence="1">
    <location>
        <begin position="342"/>
        <end position="355"/>
    </location>
</feature>
<evidence type="ECO:0000313" key="3">
    <source>
        <dbReference type="Proteomes" id="UP000075243"/>
    </source>
</evidence>
<accession>A0A151RTD0</accession>
<feature type="region of interest" description="Disordered" evidence="1">
    <location>
        <begin position="1"/>
        <end position="86"/>
    </location>
</feature>
<feature type="compositionally biased region" description="Low complexity" evidence="1">
    <location>
        <begin position="129"/>
        <end position="138"/>
    </location>
</feature>
<dbReference type="Proteomes" id="UP000075243">
    <property type="component" value="Unassembled WGS sequence"/>
</dbReference>
<feature type="compositionally biased region" description="Polar residues" evidence="1">
    <location>
        <begin position="67"/>
        <end position="86"/>
    </location>
</feature>
<organism evidence="2 3">
    <name type="scientific">Cajanus cajan</name>
    <name type="common">Pigeon pea</name>
    <name type="synonym">Cajanus indicus</name>
    <dbReference type="NCBI Taxonomy" id="3821"/>
    <lineage>
        <taxon>Eukaryota</taxon>
        <taxon>Viridiplantae</taxon>
        <taxon>Streptophyta</taxon>
        <taxon>Embryophyta</taxon>
        <taxon>Tracheophyta</taxon>
        <taxon>Spermatophyta</taxon>
        <taxon>Magnoliopsida</taxon>
        <taxon>eudicotyledons</taxon>
        <taxon>Gunneridae</taxon>
        <taxon>Pentapetalae</taxon>
        <taxon>rosids</taxon>
        <taxon>fabids</taxon>
        <taxon>Fabales</taxon>
        <taxon>Fabaceae</taxon>
        <taxon>Papilionoideae</taxon>
        <taxon>50 kb inversion clade</taxon>
        <taxon>NPAAA clade</taxon>
        <taxon>indigoferoid/millettioid clade</taxon>
        <taxon>Phaseoleae</taxon>
        <taxon>Cajanus</taxon>
    </lineage>
</organism>
<reference evidence="2" key="1">
    <citation type="journal article" date="2012" name="Nat. Biotechnol.">
        <title>Draft genome sequence of pigeonpea (Cajanus cajan), an orphan legume crop of resource-poor farmers.</title>
        <authorList>
            <person name="Varshney R.K."/>
            <person name="Chen W."/>
            <person name="Li Y."/>
            <person name="Bharti A.K."/>
            <person name="Saxena R.K."/>
            <person name="Schlueter J.A."/>
            <person name="Donoghue M.T."/>
            <person name="Azam S."/>
            <person name="Fan G."/>
            <person name="Whaley A.M."/>
            <person name="Farmer A.D."/>
            <person name="Sheridan J."/>
            <person name="Iwata A."/>
            <person name="Tuteja R."/>
            <person name="Penmetsa R.V."/>
            <person name="Wu W."/>
            <person name="Upadhyaya H.D."/>
            <person name="Yang S.P."/>
            <person name="Shah T."/>
            <person name="Saxena K.B."/>
            <person name="Michael T."/>
            <person name="McCombie W.R."/>
            <person name="Yang B."/>
            <person name="Zhang G."/>
            <person name="Yang H."/>
            <person name="Wang J."/>
            <person name="Spillane C."/>
            <person name="Cook D.R."/>
            <person name="May G.D."/>
            <person name="Xu X."/>
            <person name="Jackson S.A."/>
        </authorList>
    </citation>
    <scope>NUCLEOTIDE SEQUENCE [LARGE SCALE GENOMIC DNA]</scope>
</reference>
<feature type="compositionally biased region" description="Polar residues" evidence="1">
    <location>
        <begin position="268"/>
        <end position="283"/>
    </location>
</feature>
<proteinExistence type="predicted"/>
<dbReference type="EMBL" id="KQ483578">
    <property type="protein sequence ID" value="KYP45798.1"/>
    <property type="molecule type" value="Genomic_DNA"/>
</dbReference>
<dbReference type="Gramene" id="C.cajan_30894.t">
    <property type="protein sequence ID" value="C.cajan_30894.t"/>
    <property type="gene ID" value="C.cajan_30894"/>
</dbReference>
<evidence type="ECO:0000313" key="2">
    <source>
        <dbReference type="EMBL" id="KYP45798.1"/>
    </source>
</evidence>
<protein>
    <submittedName>
        <fullName evidence="2">Uncharacterized protein</fullName>
    </submittedName>
</protein>
<name>A0A151RTD0_CAJCA</name>
<feature type="compositionally biased region" description="Basic and acidic residues" evidence="1">
    <location>
        <begin position="356"/>
        <end position="373"/>
    </location>
</feature>
<dbReference type="PANTHER" id="PTHR33673:SF38">
    <property type="entry name" value="CHROMODOMAIN-HELICASE-DNA-BINDING PROTEIN 7-LIKE"/>
    <property type="match status" value="1"/>
</dbReference>
<feature type="compositionally biased region" description="Polar residues" evidence="1">
    <location>
        <begin position="17"/>
        <end position="36"/>
    </location>
</feature>
<feature type="compositionally biased region" description="Polar residues" evidence="1">
    <location>
        <begin position="292"/>
        <end position="305"/>
    </location>
</feature>
<dbReference type="OMA" id="ERGGMTN"/>
<feature type="compositionally biased region" description="Polar residues" evidence="1">
    <location>
        <begin position="245"/>
        <end position="261"/>
    </location>
</feature>